<dbReference type="AlphaFoldDB" id="A0AAV5B4H6"/>
<dbReference type="Pfam" id="PF08245">
    <property type="entry name" value="Mur_ligase_M"/>
    <property type="match status" value="1"/>
</dbReference>
<dbReference type="Gene3D" id="3.40.1190.10">
    <property type="entry name" value="Mur-like, catalytic domain"/>
    <property type="match status" value="1"/>
</dbReference>
<dbReference type="GO" id="GO:0008360">
    <property type="term" value="P:regulation of cell shape"/>
    <property type="evidence" value="ECO:0007669"/>
    <property type="project" value="UniProtKB-KW"/>
</dbReference>
<accession>A0AAV5B4H6</accession>
<dbReference type="RefSeq" id="WP_135977219.1">
    <property type="nucleotide sequence ID" value="NZ_BQKC01000001.1"/>
</dbReference>
<evidence type="ECO:0000259" key="12">
    <source>
        <dbReference type="Pfam" id="PF08245"/>
    </source>
</evidence>
<comment type="caution">
    <text evidence="13">The sequence shown here is derived from an EMBL/GenBank/DDBJ whole genome shotgun (WGS) entry which is preliminary data.</text>
</comment>
<dbReference type="GO" id="GO:0047480">
    <property type="term" value="F:UDP-N-acetylmuramoyl-tripeptide-D-alanyl-D-alanine ligase activity"/>
    <property type="evidence" value="ECO:0007669"/>
    <property type="project" value="UniProtKB-EC"/>
</dbReference>
<comment type="function">
    <text evidence="10">Involved in cell wall formation. Catalyzes the final step in the synthesis of UDP-N-acetylmuramoyl-pentapeptide, the precursor of murein.</text>
</comment>
<dbReference type="Pfam" id="PF02875">
    <property type="entry name" value="Mur_ligase_C"/>
    <property type="match status" value="1"/>
</dbReference>
<protein>
    <recommendedName>
        <fullName evidence="10">UDP-N-acetylmuramoyl-tripeptide--D-alanyl-D-alanine ligase</fullName>
        <ecNumber evidence="10">6.3.2.10</ecNumber>
    </recommendedName>
</protein>
<evidence type="ECO:0000256" key="6">
    <source>
        <dbReference type="ARBA" id="ARBA00022960"/>
    </source>
</evidence>
<feature type="domain" description="Mur ligase central" evidence="12">
    <location>
        <begin position="118"/>
        <end position="314"/>
    </location>
</feature>
<dbReference type="GO" id="GO:0051301">
    <property type="term" value="P:cell division"/>
    <property type="evidence" value="ECO:0007669"/>
    <property type="project" value="UniProtKB-KW"/>
</dbReference>
<evidence type="ECO:0000313" key="14">
    <source>
        <dbReference type="Proteomes" id="UP001055025"/>
    </source>
</evidence>
<keyword evidence="8 10" id="KW-0131">Cell cycle</keyword>
<dbReference type="SUPFAM" id="SSF53244">
    <property type="entry name" value="MurD-like peptide ligases, peptide-binding domain"/>
    <property type="match status" value="1"/>
</dbReference>
<evidence type="ECO:0000256" key="2">
    <source>
        <dbReference type="ARBA" id="ARBA00022598"/>
    </source>
</evidence>
<dbReference type="Proteomes" id="UP001055025">
    <property type="component" value="Unassembled WGS sequence"/>
</dbReference>
<dbReference type="GO" id="GO:0071555">
    <property type="term" value="P:cell wall organization"/>
    <property type="evidence" value="ECO:0007669"/>
    <property type="project" value="UniProtKB-KW"/>
</dbReference>
<keyword evidence="3 10" id="KW-0132">Cell division</keyword>
<dbReference type="InterPro" id="IPR013221">
    <property type="entry name" value="Mur_ligase_cen"/>
</dbReference>
<dbReference type="Gene3D" id="3.90.190.20">
    <property type="entry name" value="Mur ligase, C-terminal domain"/>
    <property type="match status" value="1"/>
</dbReference>
<keyword evidence="9 10" id="KW-0961">Cell wall biogenesis/degradation</keyword>
<dbReference type="InterPro" id="IPR036565">
    <property type="entry name" value="Mur-like_cat_sf"/>
</dbReference>
<feature type="domain" description="Mur ligase C-terminal" evidence="11">
    <location>
        <begin position="339"/>
        <end position="467"/>
    </location>
</feature>
<sequence length="480" mass="49349">MYRASVSETARRGGATVVAGDASVEVGDFTVDSRSVGEGGCFVCFHGESRDGNAYAAAALEAGAACVVMTREATAAEAALAEAHGACLLRADGDDAEGFLLRLAESWRLEQGWCVVGVTGSVGKTTTKDMLACALAAAWRVHSNRGNLNSVIGVPLTVLSAPDDTEVFVCEMGMNHVGEIDAIARCARPHVGCVTNIGTSHIGILGSRGNIARAKAEMVPWLAADRGLASSPAPAPAMALTASDDFTALIGGICEEEGVATDVVGGRDSAVRAEGVELDGDGCPRFTVVTPQGSSEVHLRLSGRQTVPDFLLAVDLCLRLGMGLGDVVAALEAMEPTHMRAEVVAAARGFRVIDDSYNASPSSMAAALDLLCEMDCDGRRVAVVGEVGELGDEAPRLHGLMGAYLAAKPLDIVCVVGGEMADAMADAALVMGLSDDRLVRVPTAADAARVLGPVLGEGDLVLAKASRSVGLDAFVEEVRA</sequence>
<dbReference type="NCBIfam" id="TIGR01143">
    <property type="entry name" value="murF"/>
    <property type="match status" value="1"/>
</dbReference>
<dbReference type="InterPro" id="IPR005863">
    <property type="entry name" value="UDP-N-AcMur_synth"/>
</dbReference>
<comment type="catalytic activity">
    <reaction evidence="10">
        <text>D-alanyl-D-alanine + UDP-N-acetyl-alpha-D-muramoyl-L-alanyl-gamma-D-glutamyl-meso-2,6-diaminopimelate + ATP = UDP-N-acetyl-alpha-D-muramoyl-L-alanyl-gamma-D-glutamyl-meso-2,6-diaminopimeloyl-D-alanyl-D-alanine + ADP + phosphate + H(+)</text>
        <dbReference type="Rhea" id="RHEA:28374"/>
        <dbReference type="ChEBI" id="CHEBI:15378"/>
        <dbReference type="ChEBI" id="CHEBI:30616"/>
        <dbReference type="ChEBI" id="CHEBI:43474"/>
        <dbReference type="ChEBI" id="CHEBI:57822"/>
        <dbReference type="ChEBI" id="CHEBI:61386"/>
        <dbReference type="ChEBI" id="CHEBI:83905"/>
        <dbReference type="ChEBI" id="CHEBI:456216"/>
        <dbReference type="EC" id="6.3.2.10"/>
    </reaction>
</comment>
<dbReference type="PANTHER" id="PTHR43024:SF1">
    <property type="entry name" value="UDP-N-ACETYLMURAMOYL-TRIPEPTIDE--D-ALANYL-D-ALANINE LIGASE"/>
    <property type="match status" value="1"/>
</dbReference>
<dbReference type="GO" id="GO:0005737">
    <property type="term" value="C:cytoplasm"/>
    <property type="evidence" value="ECO:0007669"/>
    <property type="project" value="UniProtKB-SubCell"/>
</dbReference>
<dbReference type="InterPro" id="IPR036615">
    <property type="entry name" value="Mur_ligase_C_dom_sf"/>
</dbReference>
<keyword evidence="4" id="KW-0547">Nucleotide-binding</keyword>
<dbReference type="EC" id="6.3.2.10" evidence="10"/>
<gene>
    <name evidence="13" type="primary">murF</name>
    <name evidence="13" type="ORF">ATOP_11580</name>
</gene>
<keyword evidence="1" id="KW-0963">Cytoplasm</keyword>
<evidence type="ECO:0000256" key="10">
    <source>
        <dbReference type="RuleBase" id="RU004136"/>
    </source>
</evidence>
<keyword evidence="14" id="KW-1185">Reference proteome</keyword>
<dbReference type="GO" id="GO:0009252">
    <property type="term" value="P:peptidoglycan biosynthetic process"/>
    <property type="evidence" value="ECO:0007669"/>
    <property type="project" value="UniProtKB-KW"/>
</dbReference>
<organism evidence="13 14">
    <name type="scientific">Granulimonas faecalis</name>
    <dbReference type="NCBI Taxonomy" id="2894155"/>
    <lineage>
        <taxon>Bacteria</taxon>
        <taxon>Bacillati</taxon>
        <taxon>Actinomycetota</taxon>
        <taxon>Coriobacteriia</taxon>
        <taxon>Coriobacteriales</taxon>
        <taxon>Kribbibacteriaceae</taxon>
        <taxon>Granulimonas</taxon>
    </lineage>
</organism>
<evidence type="ECO:0000256" key="3">
    <source>
        <dbReference type="ARBA" id="ARBA00022618"/>
    </source>
</evidence>
<evidence type="ECO:0000259" key="11">
    <source>
        <dbReference type="Pfam" id="PF02875"/>
    </source>
</evidence>
<evidence type="ECO:0000256" key="4">
    <source>
        <dbReference type="ARBA" id="ARBA00022741"/>
    </source>
</evidence>
<dbReference type="SUPFAM" id="SSF63418">
    <property type="entry name" value="MurE/MurF N-terminal domain"/>
    <property type="match status" value="1"/>
</dbReference>
<comment type="pathway">
    <text evidence="10">Cell wall biogenesis; peptidoglycan biosynthesis.</text>
</comment>
<dbReference type="Gene3D" id="3.40.1390.10">
    <property type="entry name" value="MurE/MurF, N-terminal domain"/>
    <property type="match status" value="1"/>
</dbReference>
<dbReference type="InterPro" id="IPR035911">
    <property type="entry name" value="MurE/MurF_N"/>
</dbReference>
<keyword evidence="5" id="KW-0067">ATP-binding</keyword>
<evidence type="ECO:0000256" key="1">
    <source>
        <dbReference type="ARBA" id="ARBA00022490"/>
    </source>
</evidence>
<evidence type="ECO:0000256" key="5">
    <source>
        <dbReference type="ARBA" id="ARBA00022840"/>
    </source>
</evidence>
<reference evidence="13" key="1">
    <citation type="journal article" date="2022" name="Int. J. Syst. Evol. Microbiol.">
        <title>Granulimonas faecalis gen. nov., sp. nov., and Leptogranulimonas caecicola gen. nov., sp. nov., novel lactate-producing Atopobiaceae bacteria isolated from mouse intestines, and an emended description of the family Atopobiaceae.</title>
        <authorList>
            <person name="Morinaga K."/>
            <person name="Kusada H."/>
            <person name="Sakamoto S."/>
            <person name="Murakami T."/>
            <person name="Toyoda A."/>
            <person name="Mori H."/>
            <person name="Meng X.Y."/>
            <person name="Takashino M."/>
            <person name="Murotomi K."/>
            <person name="Tamaki H."/>
        </authorList>
    </citation>
    <scope>NUCLEOTIDE SEQUENCE</scope>
    <source>
        <strain evidence="13">OPF53</strain>
    </source>
</reference>
<dbReference type="InterPro" id="IPR051046">
    <property type="entry name" value="MurCDEF_CellWall_CoF430Synth"/>
</dbReference>
<evidence type="ECO:0000313" key="13">
    <source>
        <dbReference type="EMBL" id="GJM55503.1"/>
    </source>
</evidence>
<dbReference type="GO" id="GO:0005524">
    <property type="term" value="F:ATP binding"/>
    <property type="evidence" value="ECO:0007669"/>
    <property type="project" value="UniProtKB-KW"/>
</dbReference>
<proteinExistence type="predicted"/>
<comment type="subcellular location">
    <subcellularLocation>
        <location evidence="10">Cytoplasm</location>
    </subcellularLocation>
</comment>
<dbReference type="PANTHER" id="PTHR43024">
    <property type="entry name" value="UDP-N-ACETYLMURAMOYL-TRIPEPTIDE--D-ALANYL-D-ALANINE LIGASE"/>
    <property type="match status" value="1"/>
</dbReference>
<evidence type="ECO:0000256" key="9">
    <source>
        <dbReference type="ARBA" id="ARBA00023316"/>
    </source>
</evidence>
<keyword evidence="2 13" id="KW-0436">Ligase</keyword>
<dbReference type="SUPFAM" id="SSF53623">
    <property type="entry name" value="MurD-like peptide ligases, catalytic domain"/>
    <property type="match status" value="1"/>
</dbReference>
<dbReference type="EMBL" id="BQKC01000001">
    <property type="protein sequence ID" value="GJM55503.1"/>
    <property type="molecule type" value="Genomic_DNA"/>
</dbReference>
<dbReference type="InterPro" id="IPR004101">
    <property type="entry name" value="Mur_ligase_C"/>
</dbReference>
<keyword evidence="7 10" id="KW-0573">Peptidoglycan synthesis</keyword>
<name>A0AAV5B4H6_9ACTN</name>
<keyword evidence="6 10" id="KW-0133">Cell shape</keyword>
<evidence type="ECO:0000256" key="7">
    <source>
        <dbReference type="ARBA" id="ARBA00022984"/>
    </source>
</evidence>
<evidence type="ECO:0000256" key="8">
    <source>
        <dbReference type="ARBA" id="ARBA00023306"/>
    </source>
</evidence>